<evidence type="ECO:0000313" key="5">
    <source>
        <dbReference type="EMBL" id="AHB49352.1"/>
    </source>
</evidence>
<protein>
    <submittedName>
        <fullName evidence="5">RNA methyltransferase</fullName>
    </submittedName>
</protein>
<dbReference type="Gene3D" id="3.30.1330.30">
    <property type="match status" value="1"/>
</dbReference>
<reference evidence="5 6" key="1">
    <citation type="journal article" date="2014" name="Genome Announc.">
        <title>Complete Genome Sequence of Hyphomicrobium nitrativorans Strain NL23, a Denitrifying Bacterium Isolated from Biofilm of a Methanol-Fed Denitrification System Treating Seawater at the Montreal Biodome.</title>
        <authorList>
            <person name="Martineau C."/>
            <person name="Villeneuve C."/>
            <person name="Mauffrey F."/>
            <person name="Villemur R."/>
        </authorList>
    </citation>
    <scope>NUCLEOTIDE SEQUENCE [LARGE SCALE GENOMIC DNA]</scope>
    <source>
        <strain evidence="5">NL23</strain>
    </source>
</reference>
<dbReference type="GO" id="GO:0032259">
    <property type="term" value="P:methylation"/>
    <property type="evidence" value="ECO:0007669"/>
    <property type="project" value="UniProtKB-KW"/>
</dbReference>
<proteinExistence type="predicted"/>
<evidence type="ECO:0000259" key="4">
    <source>
        <dbReference type="SMART" id="SM00967"/>
    </source>
</evidence>
<dbReference type="InterPro" id="IPR029064">
    <property type="entry name" value="Ribosomal_eL30-like_sf"/>
</dbReference>
<accession>V5SFT0</accession>
<dbReference type="SUPFAM" id="SSF55315">
    <property type="entry name" value="L30e-like"/>
    <property type="match status" value="1"/>
</dbReference>
<dbReference type="STRING" id="1029756.W911_14575"/>
<dbReference type="InterPro" id="IPR029026">
    <property type="entry name" value="tRNA_m1G_MTases_N"/>
</dbReference>
<organism evidence="5 6">
    <name type="scientific">Hyphomicrobium nitrativorans NL23</name>
    <dbReference type="NCBI Taxonomy" id="1029756"/>
    <lineage>
        <taxon>Bacteria</taxon>
        <taxon>Pseudomonadati</taxon>
        <taxon>Pseudomonadota</taxon>
        <taxon>Alphaproteobacteria</taxon>
        <taxon>Hyphomicrobiales</taxon>
        <taxon>Hyphomicrobiaceae</taxon>
        <taxon>Hyphomicrobium</taxon>
    </lineage>
</organism>
<sequence length="283" mass="29607">MTEGRARGTGQKKWRPGGHKGAPHGRPRSRKPAAPGALAEADDGLVRLFGSHAVEAALGNARRTAHRLLATENAERRLADAIRARGVAVERTTPGELDRLLGTDTVHQGLLLEADPLPEPSLAELVARAAETGPLVLLDHVTDPHNAGAVLRSAAAFGASGVVMTRRHSPPLNGVLAKSASGALDLVPVLMVQNLARTMLDLKELGFRMIGLEGTSEARLEDETFAGLSALVLGAEGKGLRQLTAETCDHLVSITTGGPLASLNVSNAAAVALHWAAVARRKR</sequence>
<dbReference type="CDD" id="cd18103">
    <property type="entry name" value="SpoU-like_RlmB"/>
    <property type="match status" value="1"/>
</dbReference>
<dbReference type="AlphaFoldDB" id="V5SFT0"/>
<evidence type="ECO:0000256" key="3">
    <source>
        <dbReference type="SAM" id="MobiDB-lite"/>
    </source>
</evidence>
<dbReference type="GO" id="GO:0008173">
    <property type="term" value="F:RNA methyltransferase activity"/>
    <property type="evidence" value="ECO:0007669"/>
    <property type="project" value="InterPro"/>
</dbReference>
<dbReference type="RefSeq" id="WP_023788227.1">
    <property type="nucleotide sequence ID" value="NC_022997.1"/>
</dbReference>
<dbReference type="SMART" id="SM00967">
    <property type="entry name" value="SpoU_sub_bind"/>
    <property type="match status" value="1"/>
</dbReference>
<dbReference type="InterPro" id="IPR029028">
    <property type="entry name" value="Alpha/beta_knot_MTases"/>
</dbReference>
<dbReference type="Pfam" id="PF08032">
    <property type="entry name" value="SpoU_sub_bind"/>
    <property type="match status" value="1"/>
</dbReference>
<dbReference type="OrthoDB" id="9785673at2"/>
<dbReference type="EMBL" id="CP006912">
    <property type="protein sequence ID" value="AHB49352.1"/>
    <property type="molecule type" value="Genomic_DNA"/>
</dbReference>
<gene>
    <name evidence="5" type="ORF">W911_14575</name>
</gene>
<dbReference type="HOGENOM" id="CLU_021322_0_2_5"/>
<keyword evidence="2 5" id="KW-0808">Transferase</keyword>
<dbReference type="NCBIfam" id="TIGR00186">
    <property type="entry name" value="rRNA_methyl_3"/>
    <property type="match status" value="1"/>
</dbReference>
<keyword evidence="1 5" id="KW-0489">Methyltransferase</keyword>
<dbReference type="Pfam" id="PF00588">
    <property type="entry name" value="SpoU_methylase"/>
    <property type="match status" value="1"/>
</dbReference>
<dbReference type="InterPro" id="IPR004441">
    <property type="entry name" value="rRNA_MeTrfase_TrmH"/>
</dbReference>
<dbReference type="PANTHER" id="PTHR46429">
    <property type="entry name" value="23S RRNA (GUANOSINE-2'-O-)-METHYLTRANSFERASE RLMB"/>
    <property type="match status" value="1"/>
</dbReference>
<dbReference type="InterPro" id="IPR013123">
    <property type="entry name" value="SpoU_subst-bd"/>
</dbReference>
<dbReference type="GO" id="GO:0005829">
    <property type="term" value="C:cytosol"/>
    <property type="evidence" value="ECO:0007669"/>
    <property type="project" value="TreeGrafter"/>
</dbReference>
<feature type="region of interest" description="Disordered" evidence="3">
    <location>
        <begin position="1"/>
        <end position="37"/>
    </location>
</feature>
<dbReference type="SUPFAM" id="SSF75217">
    <property type="entry name" value="alpha/beta knot"/>
    <property type="match status" value="1"/>
</dbReference>
<evidence type="ECO:0000256" key="1">
    <source>
        <dbReference type="ARBA" id="ARBA00022603"/>
    </source>
</evidence>
<dbReference type="PATRIC" id="fig|1029756.8.peg.3036"/>
<dbReference type="PANTHER" id="PTHR46429:SF1">
    <property type="entry name" value="23S RRNA (GUANOSINE-2'-O-)-METHYLTRANSFERASE RLMB"/>
    <property type="match status" value="1"/>
</dbReference>
<dbReference type="Gene3D" id="3.40.1280.10">
    <property type="match status" value="1"/>
</dbReference>
<dbReference type="Proteomes" id="UP000018542">
    <property type="component" value="Chromosome"/>
</dbReference>
<feature type="domain" description="RNA 2-O ribose methyltransferase substrate binding" evidence="4">
    <location>
        <begin position="47"/>
        <end position="120"/>
    </location>
</feature>
<evidence type="ECO:0000256" key="2">
    <source>
        <dbReference type="ARBA" id="ARBA00022679"/>
    </source>
</evidence>
<dbReference type="InterPro" id="IPR001537">
    <property type="entry name" value="SpoU_MeTrfase"/>
</dbReference>
<dbReference type="GO" id="GO:0003723">
    <property type="term" value="F:RNA binding"/>
    <property type="evidence" value="ECO:0007669"/>
    <property type="project" value="InterPro"/>
</dbReference>
<dbReference type="GO" id="GO:0006396">
    <property type="term" value="P:RNA processing"/>
    <property type="evidence" value="ECO:0007669"/>
    <property type="project" value="InterPro"/>
</dbReference>
<dbReference type="KEGG" id="hni:W911_14575"/>
<feature type="compositionally biased region" description="Basic residues" evidence="3">
    <location>
        <begin position="10"/>
        <end position="31"/>
    </location>
</feature>
<keyword evidence="6" id="KW-1185">Reference proteome</keyword>
<name>V5SFT0_9HYPH</name>
<evidence type="ECO:0000313" key="6">
    <source>
        <dbReference type="Proteomes" id="UP000018542"/>
    </source>
</evidence>